<evidence type="ECO:0000256" key="1">
    <source>
        <dbReference type="SAM" id="Phobius"/>
    </source>
</evidence>
<evidence type="ECO:0000313" key="2">
    <source>
        <dbReference type="EMBL" id="KAK0708910.1"/>
    </source>
</evidence>
<keyword evidence="3" id="KW-1185">Reference proteome</keyword>
<gene>
    <name evidence="2" type="ORF">B0T21DRAFT_377209</name>
</gene>
<keyword evidence="1" id="KW-0472">Membrane</keyword>
<accession>A0AA40A440</accession>
<dbReference type="AlphaFoldDB" id="A0AA40A440"/>
<feature type="transmembrane region" description="Helical" evidence="1">
    <location>
        <begin position="55"/>
        <end position="77"/>
    </location>
</feature>
<proteinExistence type="predicted"/>
<protein>
    <submittedName>
        <fullName evidence="2">Uncharacterized protein</fullName>
    </submittedName>
</protein>
<reference evidence="2" key="1">
    <citation type="submission" date="2023-06" db="EMBL/GenBank/DDBJ databases">
        <title>Genome-scale phylogeny and comparative genomics of the fungal order Sordariales.</title>
        <authorList>
            <consortium name="Lawrence Berkeley National Laboratory"/>
            <person name="Hensen N."/>
            <person name="Bonometti L."/>
            <person name="Westerberg I."/>
            <person name="Brannstrom I.O."/>
            <person name="Guillou S."/>
            <person name="Cros-Aarteil S."/>
            <person name="Calhoun S."/>
            <person name="Haridas S."/>
            <person name="Kuo A."/>
            <person name="Mondo S."/>
            <person name="Pangilinan J."/>
            <person name="Riley R."/>
            <person name="Labutti K."/>
            <person name="Andreopoulos B."/>
            <person name="Lipzen A."/>
            <person name="Chen C."/>
            <person name="Yanf M."/>
            <person name="Daum C."/>
            <person name="Ng V."/>
            <person name="Clum A."/>
            <person name="Steindorff A."/>
            <person name="Ohm R."/>
            <person name="Martin F."/>
            <person name="Silar P."/>
            <person name="Natvig D."/>
            <person name="Lalanne C."/>
            <person name="Gautier V."/>
            <person name="Ament-Velasquez S.L."/>
            <person name="Kruys A."/>
            <person name="Hutchinson M.I."/>
            <person name="Powell A.J."/>
            <person name="Barry K."/>
            <person name="Miller A.N."/>
            <person name="Grigoriev I.V."/>
            <person name="Debuchy R."/>
            <person name="Gladieux P."/>
            <person name="Thoren M.H."/>
            <person name="Johannesson H."/>
        </authorList>
    </citation>
    <scope>NUCLEOTIDE SEQUENCE</scope>
    <source>
        <strain evidence="2">CBS 540.89</strain>
    </source>
</reference>
<dbReference type="EMBL" id="JAUKTV010000018">
    <property type="protein sequence ID" value="KAK0708910.1"/>
    <property type="molecule type" value="Genomic_DNA"/>
</dbReference>
<dbReference type="Proteomes" id="UP001172159">
    <property type="component" value="Unassembled WGS sequence"/>
</dbReference>
<name>A0AA40A440_9PEZI</name>
<keyword evidence="1" id="KW-1133">Transmembrane helix</keyword>
<keyword evidence="1" id="KW-0812">Transmembrane</keyword>
<organism evidence="2 3">
    <name type="scientific">Apiosordaria backusii</name>
    <dbReference type="NCBI Taxonomy" id="314023"/>
    <lineage>
        <taxon>Eukaryota</taxon>
        <taxon>Fungi</taxon>
        <taxon>Dikarya</taxon>
        <taxon>Ascomycota</taxon>
        <taxon>Pezizomycotina</taxon>
        <taxon>Sordariomycetes</taxon>
        <taxon>Sordariomycetidae</taxon>
        <taxon>Sordariales</taxon>
        <taxon>Lasiosphaeriaceae</taxon>
        <taxon>Apiosordaria</taxon>
    </lineage>
</organism>
<feature type="transmembrane region" description="Helical" evidence="1">
    <location>
        <begin position="29"/>
        <end position="49"/>
    </location>
</feature>
<sequence>MLSHLIRMENIVRRFQHAYASAKTPRFQLGFLTTIRVIIALSSWTHLATSRRFDIVRITAVVSGIVGVFTIAAPPVLRLYHEWQLGEMIDKIRLLKHRIADGLDPTPYRQLAKRSCYSSLTWVSESVELVDVVGSVRVTEEL</sequence>
<comment type="caution">
    <text evidence="2">The sequence shown here is derived from an EMBL/GenBank/DDBJ whole genome shotgun (WGS) entry which is preliminary data.</text>
</comment>
<evidence type="ECO:0000313" key="3">
    <source>
        <dbReference type="Proteomes" id="UP001172159"/>
    </source>
</evidence>